<dbReference type="EMBL" id="QBIY01013339">
    <property type="protein sequence ID" value="RXN07756.1"/>
    <property type="molecule type" value="Genomic_DNA"/>
</dbReference>
<keyword evidence="4" id="KW-1185">Reference proteome</keyword>
<accession>A0A498LBQ5</accession>
<proteinExistence type="predicted"/>
<name>A0A498LBQ5_LABRO</name>
<dbReference type="EMBL" id="QBIY01013493">
    <property type="protein sequence ID" value="RXN02765.1"/>
    <property type="molecule type" value="Genomic_DNA"/>
</dbReference>
<sequence length="105" mass="11518">MRRLSWKTKDRRGPNKKVQGGVGGGIIQRAARAALHSGVAARRSHRRQTDETMGTTGGNGNDGDGTCRAAREPMKRRDTNNLDRCNKDSNDPLRSKQGSRGQRCS</sequence>
<dbReference type="Proteomes" id="UP000290572">
    <property type="component" value="Unassembled WGS sequence"/>
</dbReference>
<evidence type="ECO:0000313" key="3">
    <source>
        <dbReference type="EMBL" id="RXN07756.1"/>
    </source>
</evidence>
<reference evidence="2 4" key="1">
    <citation type="submission" date="2018-03" db="EMBL/GenBank/DDBJ databases">
        <title>Draft genome sequence of Rohu Carp (Labeo rohita).</title>
        <authorList>
            <person name="Das P."/>
            <person name="Kushwaha B."/>
            <person name="Joshi C.G."/>
            <person name="Kumar D."/>
            <person name="Nagpure N.S."/>
            <person name="Sahoo L."/>
            <person name="Das S.P."/>
            <person name="Bit A."/>
            <person name="Patnaik S."/>
            <person name="Meher P.K."/>
            <person name="Jayasankar P."/>
            <person name="Koringa P.G."/>
            <person name="Patel N.V."/>
            <person name="Hinsu A.T."/>
            <person name="Kumar R."/>
            <person name="Pandey M."/>
            <person name="Agarwal S."/>
            <person name="Srivastava S."/>
            <person name="Singh M."/>
            <person name="Iquebal M.A."/>
            <person name="Jaiswal S."/>
            <person name="Angadi U.B."/>
            <person name="Kumar N."/>
            <person name="Raza M."/>
            <person name="Shah T.M."/>
            <person name="Rai A."/>
            <person name="Jena J.K."/>
        </authorList>
    </citation>
    <scope>NUCLEOTIDE SEQUENCE [LARGE SCALE GENOMIC DNA]</scope>
    <source>
        <strain evidence="2">DASCIFA01</strain>
        <tissue evidence="2">Testis</tissue>
    </source>
</reference>
<evidence type="ECO:0000256" key="1">
    <source>
        <dbReference type="SAM" id="MobiDB-lite"/>
    </source>
</evidence>
<gene>
    <name evidence="2" type="ORF">ROHU_013628</name>
    <name evidence="3" type="ORF">ROHU_032190</name>
</gene>
<evidence type="ECO:0000313" key="4">
    <source>
        <dbReference type="Proteomes" id="UP000290572"/>
    </source>
</evidence>
<protein>
    <submittedName>
        <fullName evidence="2">Uncharacterized protein</fullName>
    </submittedName>
</protein>
<comment type="caution">
    <text evidence="2">The sequence shown here is derived from an EMBL/GenBank/DDBJ whole genome shotgun (WGS) entry which is preliminary data.</text>
</comment>
<feature type="compositionally biased region" description="Basic and acidic residues" evidence="1">
    <location>
        <begin position="69"/>
        <end position="94"/>
    </location>
</feature>
<evidence type="ECO:0000313" key="2">
    <source>
        <dbReference type="EMBL" id="RXN02765.1"/>
    </source>
</evidence>
<feature type="region of interest" description="Disordered" evidence="1">
    <location>
        <begin position="1"/>
        <end position="105"/>
    </location>
</feature>
<dbReference type="AlphaFoldDB" id="A0A498LBQ5"/>
<organism evidence="2 4">
    <name type="scientific">Labeo rohita</name>
    <name type="common">Indian major carp</name>
    <name type="synonym">Cyprinus rohita</name>
    <dbReference type="NCBI Taxonomy" id="84645"/>
    <lineage>
        <taxon>Eukaryota</taxon>
        <taxon>Metazoa</taxon>
        <taxon>Chordata</taxon>
        <taxon>Craniata</taxon>
        <taxon>Vertebrata</taxon>
        <taxon>Euteleostomi</taxon>
        <taxon>Actinopterygii</taxon>
        <taxon>Neopterygii</taxon>
        <taxon>Teleostei</taxon>
        <taxon>Ostariophysi</taxon>
        <taxon>Cypriniformes</taxon>
        <taxon>Cyprinidae</taxon>
        <taxon>Labeoninae</taxon>
        <taxon>Labeonini</taxon>
        <taxon>Labeo</taxon>
    </lineage>
</organism>
<feature type="compositionally biased region" description="Polar residues" evidence="1">
    <location>
        <begin position="96"/>
        <end position="105"/>
    </location>
</feature>